<comment type="caution">
    <text evidence="1">The sequence shown here is derived from an EMBL/GenBank/DDBJ whole genome shotgun (WGS) entry which is preliminary data.</text>
</comment>
<proteinExistence type="predicted"/>
<protein>
    <submittedName>
        <fullName evidence="1">Uncharacterized protein</fullName>
    </submittedName>
</protein>
<gene>
    <name evidence="1" type="ORF">J2I48_17020</name>
</gene>
<dbReference type="EMBL" id="JAFMYU010000014">
    <property type="protein sequence ID" value="MBO0932715.1"/>
    <property type="molecule type" value="Genomic_DNA"/>
</dbReference>
<organism evidence="1 2">
    <name type="scientific">Fibrella aquatilis</name>
    <dbReference type="NCBI Taxonomy" id="2817059"/>
    <lineage>
        <taxon>Bacteria</taxon>
        <taxon>Pseudomonadati</taxon>
        <taxon>Bacteroidota</taxon>
        <taxon>Cytophagia</taxon>
        <taxon>Cytophagales</taxon>
        <taxon>Spirosomataceae</taxon>
        <taxon>Fibrella</taxon>
    </lineage>
</organism>
<keyword evidence="2" id="KW-1185">Reference proteome</keyword>
<sequence>MAKLRIPDRYKPGFTAFATLSDQQRQQLVDLLAEVSVENPKSSTAKQVADRLQIDDALALSVVDALLSLPVAQEQLGNSIQEFVDNFMEALASPEYALSDETLTSIQSVLLSFFNSKGNYHLTNKARMLSMQRERLYMSAKVLTDLRPLFAEEEESQIQALTIIHTLQIEYQEDNGIKTIQFALDNVDIGDLKMQLERADKKDSVLKKTVANLPDKIL</sequence>
<name>A0A939G9C3_9BACT</name>
<evidence type="ECO:0000313" key="1">
    <source>
        <dbReference type="EMBL" id="MBO0932715.1"/>
    </source>
</evidence>
<dbReference type="Proteomes" id="UP000664795">
    <property type="component" value="Unassembled WGS sequence"/>
</dbReference>
<accession>A0A939G9C3</accession>
<evidence type="ECO:0000313" key="2">
    <source>
        <dbReference type="Proteomes" id="UP000664795"/>
    </source>
</evidence>
<reference evidence="1 2" key="1">
    <citation type="submission" date="2021-03" db="EMBL/GenBank/DDBJ databases">
        <title>Fibrella sp. HMF5036 genome sequencing and assembly.</title>
        <authorList>
            <person name="Kang H."/>
            <person name="Kim H."/>
            <person name="Bae S."/>
            <person name="Joh K."/>
        </authorList>
    </citation>
    <scope>NUCLEOTIDE SEQUENCE [LARGE SCALE GENOMIC DNA]</scope>
    <source>
        <strain evidence="1 2">HMF5036</strain>
    </source>
</reference>
<dbReference type="AlphaFoldDB" id="A0A939G9C3"/>
<dbReference type="RefSeq" id="WP_207336681.1">
    <property type="nucleotide sequence ID" value="NZ_JAFMYU010000014.1"/>
</dbReference>